<dbReference type="InterPro" id="IPR005225">
    <property type="entry name" value="Small_GTP-bd"/>
</dbReference>
<keyword evidence="5 8" id="KW-0687">Ribonucleoprotein</keyword>
<keyword evidence="2" id="KW-0251">Elongation factor</keyword>
<dbReference type="InterPro" id="IPR013810">
    <property type="entry name" value="Ribosomal_uS5_N"/>
</dbReference>
<protein>
    <recommendedName>
        <fullName evidence="6">Small ribosomal subunit protein uS5</fullName>
    </recommendedName>
    <alternativeName>
        <fullName evidence="7">40S ribosomal protein S2</fullName>
    </alternativeName>
</protein>
<dbReference type="PROSITE" id="PS00301">
    <property type="entry name" value="G_TR_1"/>
    <property type="match status" value="1"/>
</dbReference>
<dbReference type="PANTHER" id="PTHR43636:SF2">
    <property type="entry name" value="ELONGATION FACTOR G, MITOCHONDRIAL"/>
    <property type="match status" value="1"/>
</dbReference>
<dbReference type="GO" id="GO:0022626">
    <property type="term" value="C:cytosolic ribosome"/>
    <property type="evidence" value="ECO:0007669"/>
    <property type="project" value="UniProtKB-ARBA"/>
</dbReference>
<dbReference type="GO" id="GO:0005525">
    <property type="term" value="F:GTP binding"/>
    <property type="evidence" value="ECO:0007669"/>
    <property type="project" value="InterPro"/>
</dbReference>
<gene>
    <name evidence="13" type="primary">RpS2</name>
    <name evidence="13" type="ORF">T07_2998</name>
</gene>
<dbReference type="STRING" id="6336.A0A0V0RIF2"/>
<dbReference type="FunFam" id="3.30.160.20:FF:000133">
    <property type="entry name" value="40S ribosomal protein S2"/>
    <property type="match status" value="1"/>
</dbReference>
<comment type="caution">
    <text evidence="13">The sequence shown here is derived from an EMBL/GenBank/DDBJ whole genome shotgun (WGS) entry which is preliminary data.</text>
</comment>
<evidence type="ECO:0000256" key="5">
    <source>
        <dbReference type="ARBA" id="ARBA00023274"/>
    </source>
</evidence>
<dbReference type="InterPro" id="IPR018192">
    <property type="entry name" value="Ribosomal_uS5_N_CS"/>
</dbReference>
<dbReference type="GO" id="GO:0003723">
    <property type="term" value="F:RNA binding"/>
    <property type="evidence" value="ECO:0007669"/>
    <property type="project" value="InterPro"/>
</dbReference>
<evidence type="ECO:0000256" key="4">
    <source>
        <dbReference type="ARBA" id="ARBA00022980"/>
    </source>
</evidence>
<feature type="domain" description="Tr-type G" evidence="12">
    <location>
        <begin position="35"/>
        <end position="382"/>
    </location>
</feature>
<dbReference type="EMBL" id="JYDL01000171">
    <property type="protein sequence ID" value="KRX14122.1"/>
    <property type="molecule type" value="Genomic_DNA"/>
</dbReference>
<evidence type="ECO:0000256" key="8">
    <source>
        <dbReference type="PROSITE-ProRule" id="PRU00268"/>
    </source>
</evidence>
<keyword evidence="14" id="KW-1185">Reference proteome</keyword>
<feature type="region of interest" description="Disordered" evidence="10">
    <location>
        <begin position="334"/>
        <end position="366"/>
    </location>
</feature>
<dbReference type="Pfam" id="PF03719">
    <property type="entry name" value="Ribosomal_S5_C"/>
    <property type="match status" value="1"/>
</dbReference>
<dbReference type="Gene3D" id="3.30.160.20">
    <property type="match status" value="1"/>
</dbReference>
<dbReference type="InterPro" id="IPR005324">
    <property type="entry name" value="Ribosomal_uS5_C"/>
</dbReference>
<dbReference type="InterPro" id="IPR014721">
    <property type="entry name" value="Ribsml_uS5_D2-typ_fold_subgr"/>
</dbReference>
<dbReference type="GO" id="GO:0003735">
    <property type="term" value="F:structural constituent of ribosome"/>
    <property type="evidence" value="ECO:0007669"/>
    <property type="project" value="UniProtKB-UniRule"/>
</dbReference>
<keyword evidence="3" id="KW-0648">Protein biosynthesis</keyword>
<evidence type="ECO:0000256" key="9">
    <source>
        <dbReference type="RuleBase" id="RU003823"/>
    </source>
</evidence>
<dbReference type="AlphaFoldDB" id="A0A0V0RIF2"/>
<evidence type="ECO:0000256" key="6">
    <source>
        <dbReference type="ARBA" id="ARBA00035255"/>
    </source>
</evidence>
<dbReference type="NCBIfam" id="TIGR01020">
    <property type="entry name" value="uS5_euk_arch"/>
    <property type="match status" value="1"/>
</dbReference>
<dbReference type="GO" id="GO:0070125">
    <property type="term" value="P:mitochondrial translational elongation"/>
    <property type="evidence" value="ECO:0007669"/>
    <property type="project" value="TreeGrafter"/>
</dbReference>
<feature type="domain" description="S5 DRBM" evidence="11">
    <location>
        <begin position="414"/>
        <end position="477"/>
    </location>
</feature>
<dbReference type="InterPro" id="IPR027417">
    <property type="entry name" value="P-loop_NTPase"/>
</dbReference>
<dbReference type="InterPro" id="IPR000795">
    <property type="entry name" value="T_Tr_GTP-bd_dom"/>
</dbReference>
<evidence type="ECO:0000313" key="14">
    <source>
        <dbReference type="Proteomes" id="UP000054630"/>
    </source>
</evidence>
<sequence length="604" mass="65333">MNCIVKTIQYALFKQRAQKFQLRYFCGEAEIIPSEKIRNIGISAHIDSGKTTVTERILYYAGRIKEMHEVKGKDQVGATMDFMELERQRGITIQSAATYVHWKNVMVNIIDTPGHVDFTVEVERALRVLDGAVLILCGVAGVQSQTFTVYRQINRYNVPFIAFVNKLDRQNANAHRVLNSMRTIFRDYLKSPTGRASKRLKGTCNFECFAKFYPPFQLLINTPLYLFAHICRQRFVIFILCILCKTPTKSLGCIQMTDRGGFHGGFGTSAFGEATAGFGDAGAGFGDPGVGFGEAGFGSAGGFGDSAGGGFSGSGFRGGSFAYGRGGSSGGFGRPSFYGSGRGGRGGRGRGSRGRGRGGRGGARGKEGVKEWIPVTKLGRLVKDGKIKSLEEIYLHSLPIKEFEIIDFLLGEQLKDDVLKIMPVQKQTRAGQRTRFKAFVAIGDYNGHVGLGVKCSKEVATAIRGAIIAAKLSVIPVRRGYWGNKIGKPHTVPCKVSKMLPSVTGKCGSVLVRLIPAPKGTGIVSAPVPKKLLQMAGIDDCYTCAKGSTGTLGNFAKATYAAIAATYSYLTPDLWKGAALSRSPYQAFAEFLKSNPLSVAQEKD</sequence>
<dbReference type="PRINTS" id="PR00315">
    <property type="entry name" value="ELONGATNFCT"/>
</dbReference>
<dbReference type="FunFam" id="3.30.230.10:FF:000004">
    <property type="entry name" value="40S ribosomal protein S2"/>
    <property type="match status" value="1"/>
</dbReference>
<dbReference type="PROSITE" id="PS51722">
    <property type="entry name" value="G_TR_2"/>
    <property type="match status" value="1"/>
</dbReference>
<dbReference type="Gene3D" id="3.40.50.300">
    <property type="entry name" value="P-loop containing nucleotide triphosphate hydrolases"/>
    <property type="match status" value="2"/>
</dbReference>
<dbReference type="InterPro" id="IPR031157">
    <property type="entry name" value="G_TR_CS"/>
</dbReference>
<dbReference type="Pfam" id="PF00009">
    <property type="entry name" value="GTP_EFTU"/>
    <property type="match status" value="1"/>
</dbReference>
<dbReference type="SUPFAM" id="SSF54211">
    <property type="entry name" value="Ribosomal protein S5 domain 2-like"/>
    <property type="match status" value="1"/>
</dbReference>
<name>A0A0V0RIF2_9BILA</name>
<dbReference type="Proteomes" id="UP000054630">
    <property type="component" value="Unassembled WGS sequence"/>
</dbReference>
<evidence type="ECO:0000259" key="11">
    <source>
        <dbReference type="PROSITE" id="PS50881"/>
    </source>
</evidence>
<keyword evidence="4 8" id="KW-0689">Ribosomal protein</keyword>
<evidence type="ECO:0000313" key="13">
    <source>
        <dbReference type="EMBL" id="KRX14122.1"/>
    </source>
</evidence>
<evidence type="ECO:0000256" key="2">
    <source>
        <dbReference type="ARBA" id="ARBA00022768"/>
    </source>
</evidence>
<reference evidence="13 14" key="1">
    <citation type="submission" date="2015-01" db="EMBL/GenBank/DDBJ databases">
        <title>Evolution of Trichinella species and genotypes.</title>
        <authorList>
            <person name="Korhonen P.K."/>
            <person name="Edoardo P."/>
            <person name="Giuseppe L.R."/>
            <person name="Gasser R.B."/>
        </authorList>
    </citation>
    <scope>NUCLEOTIDE SEQUENCE [LARGE SCALE GENOMIC DNA]</scope>
    <source>
        <strain evidence="13">ISS37</strain>
    </source>
</reference>
<organism evidence="13 14">
    <name type="scientific">Trichinella nelsoni</name>
    <dbReference type="NCBI Taxonomy" id="6336"/>
    <lineage>
        <taxon>Eukaryota</taxon>
        <taxon>Metazoa</taxon>
        <taxon>Ecdysozoa</taxon>
        <taxon>Nematoda</taxon>
        <taxon>Enoplea</taxon>
        <taxon>Dorylaimia</taxon>
        <taxon>Trichinellida</taxon>
        <taxon>Trichinellidae</taxon>
        <taxon>Trichinella</taxon>
    </lineage>
</organism>
<dbReference type="PROSITE" id="PS50881">
    <property type="entry name" value="S5_DSRBD"/>
    <property type="match status" value="1"/>
</dbReference>
<dbReference type="PROSITE" id="PS00585">
    <property type="entry name" value="RIBOSOMAL_S5"/>
    <property type="match status" value="1"/>
</dbReference>
<proteinExistence type="inferred from homology"/>
<dbReference type="GO" id="GO:0015935">
    <property type="term" value="C:small ribosomal subunit"/>
    <property type="evidence" value="ECO:0007669"/>
    <property type="project" value="InterPro"/>
</dbReference>
<accession>A0A0V0RIF2</accession>
<feature type="compositionally biased region" description="Basic residues" evidence="10">
    <location>
        <begin position="345"/>
        <end position="358"/>
    </location>
</feature>
<dbReference type="Gene3D" id="3.30.230.10">
    <property type="match status" value="1"/>
</dbReference>
<comment type="similarity">
    <text evidence="1 9">Belongs to the universal ribosomal protein uS5 family.</text>
</comment>
<dbReference type="InterPro" id="IPR005711">
    <property type="entry name" value="Ribosomal_uS5_euk/arc"/>
</dbReference>
<dbReference type="Pfam" id="PF00333">
    <property type="entry name" value="Ribosomal_S5"/>
    <property type="match status" value="1"/>
</dbReference>
<dbReference type="NCBIfam" id="TIGR00231">
    <property type="entry name" value="small_GTP"/>
    <property type="match status" value="1"/>
</dbReference>
<evidence type="ECO:0000259" key="12">
    <source>
        <dbReference type="PROSITE" id="PS51722"/>
    </source>
</evidence>
<dbReference type="InterPro" id="IPR020568">
    <property type="entry name" value="Ribosomal_Su5_D2-typ_SF"/>
</dbReference>
<dbReference type="GO" id="GO:0005739">
    <property type="term" value="C:mitochondrion"/>
    <property type="evidence" value="ECO:0007669"/>
    <property type="project" value="TreeGrafter"/>
</dbReference>
<evidence type="ECO:0000256" key="7">
    <source>
        <dbReference type="ARBA" id="ARBA00035407"/>
    </source>
</evidence>
<dbReference type="SUPFAM" id="SSF54768">
    <property type="entry name" value="dsRNA-binding domain-like"/>
    <property type="match status" value="1"/>
</dbReference>
<dbReference type="OrthoDB" id="10253125at2759"/>
<dbReference type="SUPFAM" id="SSF52540">
    <property type="entry name" value="P-loop containing nucleoside triphosphate hydrolases"/>
    <property type="match status" value="1"/>
</dbReference>
<dbReference type="PANTHER" id="PTHR43636">
    <property type="entry name" value="ELONGATION FACTOR G, MITOCHONDRIAL"/>
    <property type="match status" value="1"/>
</dbReference>
<evidence type="ECO:0000256" key="10">
    <source>
        <dbReference type="SAM" id="MobiDB-lite"/>
    </source>
</evidence>
<dbReference type="GO" id="GO:0003746">
    <property type="term" value="F:translation elongation factor activity"/>
    <property type="evidence" value="ECO:0007669"/>
    <property type="project" value="UniProtKB-KW"/>
</dbReference>
<dbReference type="GO" id="GO:0003924">
    <property type="term" value="F:GTPase activity"/>
    <property type="evidence" value="ECO:0007669"/>
    <property type="project" value="InterPro"/>
</dbReference>
<evidence type="ECO:0000256" key="3">
    <source>
        <dbReference type="ARBA" id="ARBA00022917"/>
    </source>
</evidence>
<evidence type="ECO:0000256" key="1">
    <source>
        <dbReference type="ARBA" id="ARBA00008945"/>
    </source>
</evidence>